<dbReference type="GO" id="GO:0051082">
    <property type="term" value="F:unfolded protein binding"/>
    <property type="evidence" value="ECO:0007669"/>
    <property type="project" value="TreeGrafter"/>
</dbReference>
<dbReference type="CDD" id="cd00446">
    <property type="entry name" value="GrpE"/>
    <property type="match status" value="1"/>
</dbReference>
<evidence type="ECO:0000256" key="2">
    <source>
        <dbReference type="ARBA" id="ARBA00023186"/>
    </source>
</evidence>
<keyword evidence="2 3" id="KW-0143">Chaperone</keyword>
<dbReference type="InterPro" id="IPR000740">
    <property type="entry name" value="GrpE"/>
</dbReference>
<dbReference type="PANTHER" id="PTHR21237:SF23">
    <property type="entry name" value="GRPE PROTEIN HOMOLOG, MITOCHONDRIAL"/>
    <property type="match status" value="1"/>
</dbReference>
<gene>
    <name evidence="3" type="primary">grpE</name>
    <name evidence="5" type="ORF">A3C16_02935</name>
</gene>
<dbReference type="PANTHER" id="PTHR21237">
    <property type="entry name" value="GRPE PROTEIN"/>
    <property type="match status" value="1"/>
</dbReference>
<sequence length="178" mass="20015">MNDDTKNEGEMEFVADEESANVDLSGKIQKFRQELLICERDRKEYLDGWQRAKADHINYKKDEAKRLEDTARFIASGFMQDMLPALDSFDLALGHAGSSDIEKGVLLIRSQLLDALKRRGLEVMSADGAVFDPALHESVGEVESDGEEGRVAEVIQKGYFLQGKLLRPARVRVSIKKQ</sequence>
<dbReference type="HAMAP" id="MF_01151">
    <property type="entry name" value="GrpE"/>
    <property type="match status" value="1"/>
</dbReference>
<dbReference type="Proteomes" id="UP000177811">
    <property type="component" value="Unassembled WGS sequence"/>
</dbReference>
<dbReference type="Gene3D" id="3.90.20.20">
    <property type="match status" value="1"/>
</dbReference>
<dbReference type="GO" id="GO:0005737">
    <property type="term" value="C:cytoplasm"/>
    <property type="evidence" value="ECO:0007669"/>
    <property type="project" value="UniProtKB-SubCell"/>
</dbReference>
<name>A0A1G2KW61_9BACT</name>
<dbReference type="PRINTS" id="PR00773">
    <property type="entry name" value="GRPEPROTEIN"/>
</dbReference>
<protein>
    <recommendedName>
        <fullName evidence="3">Protein GrpE</fullName>
    </recommendedName>
    <alternativeName>
        <fullName evidence="3">HSP-70 cofactor</fullName>
    </alternativeName>
</protein>
<comment type="caution">
    <text evidence="5">The sequence shown here is derived from an EMBL/GenBank/DDBJ whole genome shotgun (WGS) entry which is preliminary data.</text>
</comment>
<dbReference type="SUPFAM" id="SSF51064">
    <property type="entry name" value="Head domain of nucleotide exchange factor GrpE"/>
    <property type="match status" value="1"/>
</dbReference>
<evidence type="ECO:0000256" key="4">
    <source>
        <dbReference type="RuleBase" id="RU004478"/>
    </source>
</evidence>
<evidence type="ECO:0000313" key="6">
    <source>
        <dbReference type="Proteomes" id="UP000177811"/>
    </source>
</evidence>
<reference evidence="5 6" key="1">
    <citation type="journal article" date="2016" name="Nat. Commun.">
        <title>Thousands of microbial genomes shed light on interconnected biogeochemical processes in an aquifer system.</title>
        <authorList>
            <person name="Anantharaman K."/>
            <person name="Brown C.T."/>
            <person name="Hug L.A."/>
            <person name="Sharon I."/>
            <person name="Castelle C.J."/>
            <person name="Probst A.J."/>
            <person name="Thomas B.C."/>
            <person name="Singh A."/>
            <person name="Wilkins M.J."/>
            <person name="Karaoz U."/>
            <person name="Brodie E.L."/>
            <person name="Williams K.H."/>
            <person name="Hubbard S.S."/>
            <person name="Banfield J.F."/>
        </authorList>
    </citation>
    <scope>NUCLEOTIDE SEQUENCE [LARGE SCALE GENOMIC DNA]</scope>
</reference>
<keyword evidence="3" id="KW-0346">Stress response</keyword>
<dbReference type="Gene3D" id="2.30.22.10">
    <property type="entry name" value="Head domain of nucleotide exchange factor GrpE"/>
    <property type="match status" value="1"/>
</dbReference>
<dbReference type="InterPro" id="IPR013805">
    <property type="entry name" value="GrpE_CC"/>
</dbReference>
<dbReference type="GO" id="GO:0042803">
    <property type="term" value="F:protein homodimerization activity"/>
    <property type="evidence" value="ECO:0007669"/>
    <property type="project" value="InterPro"/>
</dbReference>
<comment type="function">
    <text evidence="3">Participates actively in the response to hyperosmotic and heat shock by preventing the aggregation of stress-denatured proteins, in association with DnaK and GrpE. It is the nucleotide exchange factor for DnaK and may function as a thermosensor. Unfolded proteins bind initially to DnaJ; upon interaction with the DnaJ-bound protein, DnaK hydrolyzes its bound ATP, resulting in the formation of a stable complex. GrpE releases ADP from DnaK; ATP binding to DnaK triggers the release of the substrate protein, thus completing the reaction cycle. Several rounds of ATP-dependent interactions between DnaJ, DnaK and GrpE are required for fully efficient folding.</text>
</comment>
<accession>A0A1G2KW61</accession>
<evidence type="ECO:0000313" key="5">
    <source>
        <dbReference type="EMBL" id="OHA02852.1"/>
    </source>
</evidence>
<keyword evidence="3" id="KW-0963">Cytoplasm</keyword>
<dbReference type="AlphaFoldDB" id="A0A1G2KW61"/>
<evidence type="ECO:0000256" key="1">
    <source>
        <dbReference type="ARBA" id="ARBA00009054"/>
    </source>
</evidence>
<comment type="similarity">
    <text evidence="1 3 4">Belongs to the GrpE family.</text>
</comment>
<organism evidence="5 6">
    <name type="scientific">Candidatus Sungbacteria bacterium RIFCSPHIGHO2_02_FULL_51_29</name>
    <dbReference type="NCBI Taxonomy" id="1802273"/>
    <lineage>
        <taxon>Bacteria</taxon>
        <taxon>Candidatus Sungiibacteriota</taxon>
    </lineage>
</organism>
<comment type="subcellular location">
    <subcellularLocation>
        <location evidence="3">Cytoplasm</location>
    </subcellularLocation>
</comment>
<proteinExistence type="inferred from homology"/>
<dbReference type="EMBL" id="MHQL01000026">
    <property type="protein sequence ID" value="OHA02852.1"/>
    <property type="molecule type" value="Genomic_DNA"/>
</dbReference>
<dbReference type="GO" id="GO:0051087">
    <property type="term" value="F:protein-folding chaperone binding"/>
    <property type="evidence" value="ECO:0007669"/>
    <property type="project" value="InterPro"/>
</dbReference>
<evidence type="ECO:0000256" key="3">
    <source>
        <dbReference type="HAMAP-Rule" id="MF_01151"/>
    </source>
</evidence>
<comment type="subunit">
    <text evidence="3">Homodimer.</text>
</comment>
<dbReference type="InterPro" id="IPR009012">
    <property type="entry name" value="GrpE_head"/>
</dbReference>
<dbReference type="SUPFAM" id="SSF58014">
    <property type="entry name" value="Coiled-coil domain of nucleotide exchange factor GrpE"/>
    <property type="match status" value="1"/>
</dbReference>
<dbReference type="GO" id="GO:0000774">
    <property type="term" value="F:adenyl-nucleotide exchange factor activity"/>
    <property type="evidence" value="ECO:0007669"/>
    <property type="project" value="InterPro"/>
</dbReference>
<dbReference type="Pfam" id="PF01025">
    <property type="entry name" value="GrpE"/>
    <property type="match status" value="1"/>
</dbReference>
<dbReference type="GO" id="GO:0006457">
    <property type="term" value="P:protein folding"/>
    <property type="evidence" value="ECO:0007669"/>
    <property type="project" value="InterPro"/>
</dbReference>